<dbReference type="RefSeq" id="WP_115010894.1">
    <property type="nucleotide sequence ID" value="NZ_UGHV01000001.1"/>
</dbReference>
<dbReference type="HAMAP" id="MF_00148">
    <property type="entry name" value="UDG"/>
    <property type="match status" value="1"/>
</dbReference>
<dbReference type="SMART" id="SM00986">
    <property type="entry name" value="UDG"/>
    <property type="match status" value="1"/>
</dbReference>
<dbReference type="SMART" id="SM00987">
    <property type="entry name" value="UreE_C"/>
    <property type="match status" value="1"/>
</dbReference>
<evidence type="ECO:0000256" key="2">
    <source>
        <dbReference type="ARBA" id="ARBA00002631"/>
    </source>
</evidence>
<dbReference type="NCBIfam" id="NF003588">
    <property type="entry name" value="PRK05254.1-1"/>
    <property type="match status" value="1"/>
</dbReference>
<dbReference type="InterPro" id="IPR005122">
    <property type="entry name" value="Uracil-DNA_glycosylase-like"/>
</dbReference>
<dbReference type="Pfam" id="PF03167">
    <property type="entry name" value="UDG"/>
    <property type="match status" value="1"/>
</dbReference>
<sequence length="230" mass="25823">MIPKTLHTEWIELLADEFEKPYFSEIIRHYTLAKAHSVIFPPSDKTFYALNLTPPSRVRVVILGQDPYHESKMLNGIEIPQAMGLSFSVPRGVPIPPSLRNIYKELESTLAIPPPNHGDLTQWAHRGALLLNAILSVEKHKAASHRHFGWENFSDAIISTLSTRYQGIVFMLWGNYARKKAALIDSSKHCIIQAPHPSPLARGFVGSGVFVQAQNALQAMGKEPFDWHLV</sequence>
<keyword evidence="13" id="KW-0326">Glycosidase</keyword>
<comment type="function">
    <text evidence="2 9 11">Excises uracil residues from the DNA which can arise as a result of misincorporation of dUMP residues by DNA polymerase or due to deamination of cytosine.</text>
</comment>
<dbReference type="GO" id="GO:0004844">
    <property type="term" value="F:uracil DNA N-glycosylase activity"/>
    <property type="evidence" value="ECO:0007669"/>
    <property type="project" value="UniProtKB-UniRule"/>
</dbReference>
<dbReference type="AlphaFoldDB" id="A0A377J415"/>
<dbReference type="PANTHER" id="PTHR11264">
    <property type="entry name" value="URACIL-DNA GLYCOSYLASE"/>
    <property type="match status" value="1"/>
</dbReference>
<evidence type="ECO:0000313" key="14">
    <source>
        <dbReference type="Proteomes" id="UP000254841"/>
    </source>
</evidence>
<comment type="subcellular location">
    <subcellularLocation>
        <location evidence="9">Cytoplasm</location>
    </subcellularLocation>
</comment>
<accession>A0A377J415</accession>
<dbReference type="InterPro" id="IPR018085">
    <property type="entry name" value="Ura-DNA_Glyclase_AS"/>
</dbReference>
<dbReference type="NCBIfam" id="NF003589">
    <property type="entry name" value="PRK05254.1-2"/>
    <property type="match status" value="1"/>
</dbReference>
<gene>
    <name evidence="9 13" type="primary">ung</name>
    <name evidence="13" type="ORF">NCTC12410_00380</name>
</gene>
<dbReference type="PROSITE" id="PS00130">
    <property type="entry name" value="U_DNA_GLYCOSYLASE"/>
    <property type="match status" value="1"/>
</dbReference>
<feature type="active site" description="Proton acceptor" evidence="9 10">
    <location>
        <position position="66"/>
    </location>
</feature>
<evidence type="ECO:0000256" key="7">
    <source>
        <dbReference type="ARBA" id="ARBA00022801"/>
    </source>
</evidence>
<keyword evidence="6 9" id="KW-0227">DNA damage</keyword>
<dbReference type="InterPro" id="IPR002043">
    <property type="entry name" value="UDG_fam1"/>
</dbReference>
<dbReference type="Proteomes" id="UP000254841">
    <property type="component" value="Unassembled WGS sequence"/>
</dbReference>
<dbReference type="EMBL" id="UGHV01000001">
    <property type="protein sequence ID" value="STO96566.1"/>
    <property type="molecule type" value="Genomic_DNA"/>
</dbReference>
<evidence type="ECO:0000256" key="4">
    <source>
        <dbReference type="ARBA" id="ARBA00012030"/>
    </source>
</evidence>
<dbReference type="PANTHER" id="PTHR11264:SF0">
    <property type="entry name" value="URACIL-DNA GLYCOSYLASE"/>
    <property type="match status" value="1"/>
</dbReference>
<evidence type="ECO:0000259" key="12">
    <source>
        <dbReference type="SMART" id="SM00986"/>
    </source>
</evidence>
<protein>
    <recommendedName>
        <fullName evidence="5 9">Uracil-DNA glycosylase</fullName>
        <shortName evidence="9">UDG</shortName>
        <ecNumber evidence="4 9">3.2.2.27</ecNumber>
    </recommendedName>
</protein>
<dbReference type="Gene3D" id="3.40.470.10">
    <property type="entry name" value="Uracil-DNA glycosylase-like domain"/>
    <property type="match status" value="1"/>
</dbReference>
<evidence type="ECO:0000256" key="6">
    <source>
        <dbReference type="ARBA" id="ARBA00022763"/>
    </source>
</evidence>
<dbReference type="NCBIfam" id="NF003592">
    <property type="entry name" value="PRK05254.1-5"/>
    <property type="match status" value="1"/>
</dbReference>
<evidence type="ECO:0000313" key="13">
    <source>
        <dbReference type="EMBL" id="STO96566.1"/>
    </source>
</evidence>
<evidence type="ECO:0000256" key="8">
    <source>
        <dbReference type="ARBA" id="ARBA00023204"/>
    </source>
</evidence>
<evidence type="ECO:0000256" key="1">
    <source>
        <dbReference type="ARBA" id="ARBA00001400"/>
    </source>
</evidence>
<reference evidence="13 14" key="1">
    <citation type="submission" date="2018-06" db="EMBL/GenBank/DDBJ databases">
        <authorList>
            <consortium name="Pathogen Informatics"/>
            <person name="Doyle S."/>
        </authorList>
    </citation>
    <scope>NUCLEOTIDE SEQUENCE [LARGE SCALE GENOMIC DNA]</scope>
    <source>
        <strain evidence="13 14">NCTC12410</strain>
    </source>
</reference>
<dbReference type="OrthoDB" id="9804372at2"/>
<dbReference type="EC" id="3.2.2.27" evidence="4 9"/>
<proteinExistence type="inferred from homology"/>
<evidence type="ECO:0000256" key="9">
    <source>
        <dbReference type="HAMAP-Rule" id="MF_00148"/>
    </source>
</evidence>
<dbReference type="SUPFAM" id="SSF52141">
    <property type="entry name" value="Uracil-DNA glycosylase-like"/>
    <property type="match status" value="1"/>
</dbReference>
<comment type="catalytic activity">
    <reaction evidence="1 9 11">
        <text>Hydrolyzes single-stranded DNA or mismatched double-stranded DNA and polynucleotides, releasing free uracil.</text>
        <dbReference type="EC" id="3.2.2.27"/>
    </reaction>
</comment>
<dbReference type="InterPro" id="IPR036895">
    <property type="entry name" value="Uracil-DNA_glycosylase-like_sf"/>
</dbReference>
<dbReference type="GO" id="GO:0005737">
    <property type="term" value="C:cytoplasm"/>
    <property type="evidence" value="ECO:0007669"/>
    <property type="project" value="UniProtKB-SubCell"/>
</dbReference>
<dbReference type="CDD" id="cd10027">
    <property type="entry name" value="UDG-F1-like"/>
    <property type="match status" value="1"/>
</dbReference>
<keyword evidence="7 9" id="KW-0378">Hydrolase</keyword>
<evidence type="ECO:0000256" key="3">
    <source>
        <dbReference type="ARBA" id="ARBA00008184"/>
    </source>
</evidence>
<name>A0A377J415_9HELI</name>
<dbReference type="GO" id="GO:0097510">
    <property type="term" value="P:base-excision repair, AP site formation via deaminated base removal"/>
    <property type="evidence" value="ECO:0007669"/>
    <property type="project" value="TreeGrafter"/>
</dbReference>
<evidence type="ECO:0000256" key="10">
    <source>
        <dbReference type="PROSITE-ProRule" id="PRU10072"/>
    </source>
</evidence>
<evidence type="ECO:0000256" key="11">
    <source>
        <dbReference type="RuleBase" id="RU003780"/>
    </source>
</evidence>
<dbReference type="NCBIfam" id="TIGR00628">
    <property type="entry name" value="ung"/>
    <property type="match status" value="1"/>
</dbReference>
<feature type="domain" description="Uracil-DNA glycosylase-like" evidence="12">
    <location>
        <begin position="51"/>
        <end position="217"/>
    </location>
</feature>
<organism evidence="13 14">
    <name type="scientific">Helicobacter canis</name>
    <dbReference type="NCBI Taxonomy" id="29419"/>
    <lineage>
        <taxon>Bacteria</taxon>
        <taxon>Pseudomonadati</taxon>
        <taxon>Campylobacterota</taxon>
        <taxon>Epsilonproteobacteria</taxon>
        <taxon>Campylobacterales</taxon>
        <taxon>Helicobacteraceae</taxon>
        <taxon>Helicobacter</taxon>
    </lineage>
</organism>
<keyword evidence="9" id="KW-0963">Cytoplasm</keyword>
<comment type="similarity">
    <text evidence="3 9 11">Belongs to the uracil-DNA glycosylase (UDG) superfamily. UNG family.</text>
</comment>
<evidence type="ECO:0000256" key="5">
    <source>
        <dbReference type="ARBA" id="ARBA00018429"/>
    </source>
</evidence>
<keyword evidence="8 9" id="KW-0234">DNA repair</keyword>